<gene>
    <name evidence="1" type="ORF">FRV6_13102</name>
</gene>
<sequence>MPRVSYTEDEVAEAMLDVTDNGLSQNKSAQKREIPTVCDEMLHQYWLDLDLQHVNVYFGWLRLQAENI</sequence>
<protein>
    <submittedName>
        <fullName evidence="1">Uncharacterized protein</fullName>
    </submittedName>
</protein>
<reference evidence="2" key="1">
    <citation type="submission" date="2016-09" db="EMBL/GenBank/DDBJ databases">
        <authorList>
            <person name="Guldener U."/>
        </authorList>
    </citation>
    <scope>NUCLEOTIDE SEQUENCE [LARGE SCALE GENOMIC DNA]</scope>
    <source>
        <strain evidence="2">V64-1</strain>
    </source>
</reference>
<dbReference type="AlphaFoldDB" id="A0A2H3TJY9"/>
<evidence type="ECO:0000313" key="1">
    <source>
        <dbReference type="EMBL" id="SCO88974.1"/>
    </source>
</evidence>
<evidence type="ECO:0000313" key="2">
    <source>
        <dbReference type="Proteomes" id="UP000219369"/>
    </source>
</evidence>
<dbReference type="OrthoDB" id="5104294at2759"/>
<accession>A0A2H3TJY9</accession>
<proteinExistence type="predicted"/>
<organism evidence="1 2">
    <name type="scientific">Fusarium oxysporum</name>
    <name type="common">Fusarium vascular wilt</name>
    <dbReference type="NCBI Taxonomy" id="5507"/>
    <lineage>
        <taxon>Eukaryota</taxon>
        <taxon>Fungi</taxon>
        <taxon>Dikarya</taxon>
        <taxon>Ascomycota</taxon>
        <taxon>Pezizomycotina</taxon>
        <taxon>Sordariomycetes</taxon>
        <taxon>Hypocreomycetidae</taxon>
        <taxon>Hypocreales</taxon>
        <taxon>Nectriaceae</taxon>
        <taxon>Fusarium</taxon>
        <taxon>Fusarium oxysporum species complex</taxon>
    </lineage>
</organism>
<name>A0A2H3TJY9_FUSOX</name>
<dbReference type="EMBL" id="FMJY01000008">
    <property type="protein sequence ID" value="SCO88974.1"/>
    <property type="molecule type" value="Genomic_DNA"/>
</dbReference>
<dbReference type="Proteomes" id="UP000219369">
    <property type="component" value="Unassembled WGS sequence"/>
</dbReference>